<dbReference type="InParanoid" id="W3WXF2"/>
<protein>
    <submittedName>
        <fullName evidence="3">Uncharacterized protein</fullName>
    </submittedName>
</protein>
<keyword evidence="2" id="KW-0560">Oxidoreductase</keyword>
<reference evidence="4" key="1">
    <citation type="journal article" date="2015" name="BMC Genomics">
        <title>Genomic and transcriptomic analysis of the endophytic fungus Pestalotiopsis fici reveals its lifestyle and high potential for synthesis of natural products.</title>
        <authorList>
            <person name="Wang X."/>
            <person name="Zhang X."/>
            <person name="Liu L."/>
            <person name="Xiang M."/>
            <person name="Wang W."/>
            <person name="Sun X."/>
            <person name="Che Y."/>
            <person name="Guo L."/>
            <person name="Liu G."/>
            <person name="Guo L."/>
            <person name="Wang C."/>
            <person name="Yin W.B."/>
            <person name="Stadler M."/>
            <person name="Zhang X."/>
            <person name="Liu X."/>
        </authorList>
    </citation>
    <scope>NUCLEOTIDE SEQUENCE [LARGE SCALE GENOMIC DNA]</scope>
    <source>
        <strain evidence="4">W106-1 / CGMCC3.15140</strain>
    </source>
</reference>
<proteinExistence type="inferred from homology"/>
<comment type="similarity">
    <text evidence="1">Belongs to the short-chain dehydrogenases/reductases (SDR) family.</text>
</comment>
<dbReference type="Proteomes" id="UP000030651">
    <property type="component" value="Unassembled WGS sequence"/>
</dbReference>
<gene>
    <name evidence="3" type="ORF">PFICI_09849</name>
</gene>
<dbReference type="OrthoDB" id="542013at2759"/>
<sequence>MAPPDRTILITGGTSGLGYQAAVNLARRYPNAILILASRKDNNSSSATIKESTGNRNIRFLSLDLSDQRSIRVFVASLPKENLPPISILLLNAGLQFPDGIRYNNDGIEATFAVNHLGNALLFHLLVPLLADEARIVITGSATHDPAQKTGVPDANYTSAEELAHPKGDALKNQGIQRYATSKLCNMSWMYALHRRVSHLAKKWTVVGFDPGMMPGTGLAREGGPVFKFVWHSILPRMVPLIRRIVPFSVWTVQESGENLAWVASEQSTTGVLYDGRKEIDPSDATSDEEKQEDLWEWTVKTLAISEAEMKEFQLD</sequence>
<evidence type="ECO:0000256" key="1">
    <source>
        <dbReference type="ARBA" id="ARBA00006484"/>
    </source>
</evidence>
<accession>W3WXF2</accession>
<dbReference type="RefSeq" id="XP_007836621.1">
    <property type="nucleotide sequence ID" value="XM_007838430.1"/>
</dbReference>
<dbReference type="PANTHER" id="PTHR24320:SF152">
    <property type="entry name" value="SHORT-CHAIN DEHYDROGENASE_REDUCTASE FAMILY PROTEIN"/>
    <property type="match status" value="1"/>
</dbReference>
<evidence type="ECO:0000313" key="3">
    <source>
        <dbReference type="EMBL" id="ETS77787.1"/>
    </source>
</evidence>
<dbReference type="EMBL" id="KI912115">
    <property type="protein sequence ID" value="ETS77787.1"/>
    <property type="molecule type" value="Genomic_DNA"/>
</dbReference>
<dbReference type="GeneID" id="19274862"/>
<dbReference type="PANTHER" id="PTHR24320">
    <property type="entry name" value="RETINOL DEHYDROGENASE"/>
    <property type="match status" value="1"/>
</dbReference>
<dbReference type="InterPro" id="IPR002347">
    <property type="entry name" value="SDR_fam"/>
</dbReference>
<dbReference type="AlphaFoldDB" id="W3WXF2"/>
<evidence type="ECO:0000256" key="2">
    <source>
        <dbReference type="ARBA" id="ARBA00023002"/>
    </source>
</evidence>
<keyword evidence="4" id="KW-1185">Reference proteome</keyword>
<dbReference type="Pfam" id="PF00106">
    <property type="entry name" value="adh_short"/>
    <property type="match status" value="1"/>
</dbReference>
<dbReference type="SUPFAM" id="SSF51735">
    <property type="entry name" value="NAD(P)-binding Rossmann-fold domains"/>
    <property type="match status" value="1"/>
</dbReference>
<dbReference type="HOGENOM" id="CLU_010194_44_3_1"/>
<dbReference type="GO" id="GO:0016491">
    <property type="term" value="F:oxidoreductase activity"/>
    <property type="evidence" value="ECO:0007669"/>
    <property type="project" value="UniProtKB-KW"/>
</dbReference>
<name>W3WXF2_PESFW</name>
<dbReference type="KEGG" id="pfy:PFICI_09849"/>
<dbReference type="Gene3D" id="3.40.50.720">
    <property type="entry name" value="NAD(P)-binding Rossmann-like Domain"/>
    <property type="match status" value="1"/>
</dbReference>
<dbReference type="InterPro" id="IPR036291">
    <property type="entry name" value="NAD(P)-bd_dom_sf"/>
</dbReference>
<dbReference type="OMA" id="YATSKQC"/>
<dbReference type="eggNOG" id="KOG1208">
    <property type="taxonomic scope" value="Eukaryota"/>
</dbReference>
<organism evidence="3 4">
    <name type="scientific">Pestalotiopsis fici (strain W106-1 / CGMCC3.15140)</name>
    <dbReference type="NCBI Taxonomy" id="1229662"/>
    <lineage>
        <taxon>Eukaryota</taxon>
        <taxon>Fungi</taxon>
        <taxon>Dikarya</taxon>
        <taxon>Ascomycota</taxon>
        <taxon>Pezizomycotina</taxon>
        <taxon>Sordariomycetes</taxon>
        <taxon>Xylariomycetidae</taxon>
        <taxon>Amphisphaeriales</taxon>
        <taxon>Sporocadaceae</taxon>
        <taxon>Pestalotiopsis</taxon>
    </lineage>
</organism>
<evidence type="ECO:0000313" key="4">
    <source>
        <dbReference type="Proteomes" id="UP000030651"/>
    </source>
</evidence>